<dbReference type="HOGENOM" id="CLU_2463620_0_0_9"/>
<gene>
    <name evidence="2" type="ORF">HMPREF1090_03445</name>
</gene>
<reference evidence="2 3" key="1">
    <citation type="submission" date="2013-01" db="EMBL/GenBank/DDBJ databases">
        <title>The Genome Sequence of Clostridium clostridioforme 90A8.</title>
        <authorList>
            <consortium name="The Broad Institute Genome Sequencing Platform"/>
            <person name="Earl A."/>
            <person name="Ward D."/>
            <person name="Feldgarden M."/>
            <person name="Gevers D."/>
            <person name="Courvalin P."/>
            <person name="Lambert T."/>
            <person name="Walker B."/>
            <person name="Young S.K."/>
            <person name="Zeng Q."/>
            <person name="Gargeya S."/>
            <person name="Fitzgerald M."/>
            <person name="Haas B."/>
            <person name="Abouelleil A."/>
            <person name="Alvarado L."/>
            <person name="Arachchi H.M."/>
            <person name="Berlin A.M."/>
            <person name="Chapman S.B."/>
            <person name="Dewar J."/>
            <person name="Goldberg J."/>
            <person name="Griggs A."/>
            <person name="Gujja S."/>
            <person name="Hansen M."/>
            <person name="Howarth C."/>
            <person name="Imamovic A."/>
            <person name="Larimer J."/>
            <person name="McCowan C."/>
            <person name="Murphy C."/>
            <person name="Neiman D."/>
            <person name="Pearson M."/>
            <person name="Priest M."/>
            <person name="Roberts A."/>
            <person name="Saif S."/>
            <person name="Shea T."/>
            <person name="Sisk P."/>
            <person name="Sykes S."/>
            <person name="Wortman J."/>
            <person name="Nusbaum C."/>
            <person name="Birren B."/>
        </authorList>
    </citation>
    <scope>NUCLEOTIDE SEQUENCE [LARGE SCALE GENOMIC DNA]</scope>
    <source>
        <strain evidence="2 3">90A8</strain>
    </source>
</reference>
<dbReference type="SUPFAM" id="SSF47413">
    <property type="entry name" value="lambda repressor-like DNA-binding domains"/>
    <property type="match status" value="1"/>
</dbReference>
<dbReference type="RefSeq" id="WP_002586286.1">
    <property type="nucleotide sequence ID" value="NZ_KB850979.1"/>
</dbReference>
<evidence type="ECO:0000259" key="1">
    <source>
        <dbReference type="PROSITE" id="PS50932"/>
    </source>
</evidence>
<dbReference type="InterPro" id="IPR010982">
    <property type="entry name" value="Lambda_DNA-bd_dom_sf"/>
</dbReference>
<organism evidence="2 3">
    <name type="scientific">[Clostridium] clostridioforme 90A8</name>
    <dbReference type="NCBI Taxonomy" id="999408"/>
    <lineage>
        <taxon>Bacteria</taxon>
        <taxon>Bacillati</taxon>
        <taxon>Bacillota</taxon>
        <taxon>Clostridia</taxon>
        <taxon>Lachnospirales</taxon>
        <taxon>Lachnospiraceae</taxon>
        <taxon>Enterocloster</taxon>
    </lineage>
</organism>
<dbReference type="CDD" id="cd01392">
    <property type="entry name" value="HTH_LacI"/>
    <property type="match status" value="1"/>
</dbReference>
<proteinExistence type="predicted"/>
<dbReference type="Proteomes" id="UP000013085">
    <property type="component" value="Unassembled WGS sequence"/>
</dbReference>
<dbReference type="GO" id="GO:0003677">
    <property type="term" value="F:DNA binding"/>
    <property type="evidence" value="ECO:0007669"/>
    <property type="project" value="InterPro"/>
</dbReference>
<dbReference type="GeneID" id="57963865"/>
<evidence type="ECO:0000313" key="3">
    <source>
        <dbReference type="Proteomes" id="UP000013085"/>
    </source>
</evidence>
<dbReference type="InterPro" id="IPR000843">
    <property type="entry name" value="HTH_LacI"/>
</dbReference>
<name>A0A0E2H7T0_9FIRM</name>
<dbReference type="SMART" id="SM00354">
    <property type="entry name" value="HTH_LACI"/>
    <property type="match status" value="1"/>
</dbReference>
<dbReference type="EMBL" id="AGYR01000039">
    <property type="protein sequence ID" value="ENZ12322.1"/>
    <property type="molecule type" value="Genomic_DNA"/>
</dbReference>
<dbReference type="GO" id="GO:0006355">
    <property type="term" value="P:regulation of DNA-templated transcription"/>
    <property type="evidence" value="ECO:0007669"/>
    <property type="project" value="InterPro"/>
</dbReference>
<dbReference type="PROSITE" id="PS50932">
    <property type="entry name" value="HTH_LACI_2"/>
    <property type="match status" value="1"/>
</dbReference>
<dbReference type="Pfam" id="PF00356">
    <property type="entry name" value="LacI"/>
    <property type="match status" value="1"/>
</dbReference>
<comment type="caution">
    <text evidence="2">The sequence shown here is derived from an EMBL/GenBank/DDBJ whole genome shotgun (WGS) entry which is preliminary data.</text>
</comment>
<dbReference type="AlphaFoldDB" id="A0A0E2H7T0"/>
<evidence type="ECO:0000313" key="2">
    <source>
        <dbReference type="EMBL" id="ENZ12322.1"/>
    </source>
</evidence>
<feature type="domain" description="HTH lacI-type" evidence="1">
    <location>
        <begin position="6"/>
        <end position="45"/>
    </location>
</feature>
<dbReference type="Gene3D" id="1.10.260.40">
    <property type="entry name" value="lambda repressor-like DNA-binding domains"/>
    <property type="match status" value="1"/>
</dbReference>
<dbReference type="PATRIC" id="fig|999408.3.peg.3724"/>
<accession>A0A0E2H7T0</accession>
<protein>
    <recommendedName>
        <fullName evidence="1">HTH lacI-type domain-containing protein</fullName>
    </recommendedName>
</protein>
<sequence>MALRAKDIAEMLGVSTATVSLVLNNKPGVGEKRRQEIIQKIKEMDCGYMLKEQRINNVQGTSKAVAYLCGMEIGTSLVKRGSVKKITD</sequence>